<protein>
    <submittedName>
        <fullName evidence="3">Isochorismatase family protein</fullName>
    </submittedName>
</protein>
<evidence type="ECO:0000313" key="4">
    <source>
        <dbReference type="Proteomes" id="UP000268615"/>
    </source>
</evidence>
<dbReference type="InterPro" id="IPR050272">
    <property type="entry name" value="Isochorismatase-like_hydrls"/>
</dbReference>
<dbReference type="PANTHER" id="PTHR43540">
    <property type="entry name" value="PEROXYUREIDOACRYLATE/UREIDOACRYLATE AMIDOHYDROLASE-RELATED"/>
    <property type="match status" value="1"/>
</dbReference>
<keyword evidence="4" id="KW-1185">Reference proteome</keyword>
<keyword evidence="1" id="KW-0378">Hydrolase</keyword>
<evidence type="ECO:0000256" key="1">
    <source>
        <dbReference type="ARBA" id="ARBA00022801"/>
    </source>
</evidence>
<dbReference type="InterPro" id="IPR036380">
    <property type="entry name" value="Isochorismatase-like_sf"/>
</dbReference>
<comment type="caution">
    <text evidence="3">The sequence shown here is derived from an EMBL/GenBank/DDBJ whole genome shotgun (WGS) entry which is preliminary data.</text>
</comment>
<dbReference type="InterPro" id="IPR000868">
    <property type="entry name" value="Isochorismatase-like_dom"/>
</dbReference>
<accession>A0A3N5DJI0</accession>
<reference evidence="3 4" key="1">
    <citation type="submission" date="2018-11" db="EMBL/GenBank/DDBJ databases">
        <title>Draft genome sequence of Buttiauxella warmboldiae CCUG 35512.</title>
        <authorList>
            <person name="Salva-Serra F."/>
            <person name="Marathe N."/>
            <person name="Moore E."/>
            <person name="Svensson L."/>
            <person name="Engstrom-Jakobsson H."/>
        </authorList>
    </citation>
    <scope>NUCLEOTIDE SEQUENCE [LARGE SCALE GENOMIC DNA]</scope>
    <source>
        <strain evidence="3 4">CCUG 35512</strain>
    </source>
</reference>
<dbReference type="RefSeq" id="WP_124023618.1">
    <property type="nucleotide sequence ID" value="NZ_RPOH01000026.1"/>
</dbReference>
<name>A0A3N5DJI0_9ENTR</name>
<organism evidence="3 4">
    <name type="scientific">Buttiauxella warmboldiae</name>
    <dbReference type="NCBI Taxonomy" id="82993"/>
    <lineage>
        <taxon>Bacteria</taxon>
        <taxon>Pseudomonadati</taxon>
        <taxon>Pseudomonadota</taxon>
        <taxon>Gammaproteobacteria</taxon>
        <taxon>Enterobacterales</taxon>
        <taxon>Enterobacteriaceae</taxon>
        <taxon>Buttiauxella</taxon>
    </lineage>
</organism>
<dbReference type="PANTHER" id="PTHR43540:SF6">
    <property type="entry name" value="ISOCHORISMATASE-LIKE DOMAIN-CONTAINING PROTEIN"/>
    <property type="match status" value="1"/>
</dbReference>
<dbReference type="Proteomes" id="UP000268615">
    <property type="component" value="Unassembled WGS sequence"/>
</dbReference>
<gene>
    <name evidence="3" type="ORF">EHN07_07825</name>
</gene>
<dbReference type="OrthoDB" id="9794942at2"/>
<evidence type="ECO:0000313" key="3">
    <source>
        <dbReference type="EMBL" id="RPH28805.1"/>
    </source>
</evidence>
<dbReference type="SUPFAM" id="SSF52499">
    <property type="entry name" value="Isochorismatase-like hydrolases"/>
    <property type="match status" value="1"/>
</dbReference>
<feature type="domain" description="Isochorismatase-like" evidence="2">
    <location>
        <begin position="4"/>
        <end position="144"/>
    </location>
</feature>
<dbReference type="AlphaFoldDB" id="A0A3N5DJI0"/>
<dbReference type="EMBL" id="RPOH01000026">
    <property type="protein sequence ID" value="RPH28805.1"/>
    <property type="molecule type" value="Genomic_DNA"/>
</dbReference>
<proteinExistence type="predicted"/>
<dbReference type="Gene3D" id="3.40.50.850">
    <property type="entry name" value="Isochorismatase-like"/>
    <property type="match status" value="1"/>
</dbReference>
<sequence length="180" mass="20318">MSRSALINIDTQQSFFQRDYWQEADFPAFQQAISALISGCQDLKIPVVDIFHVDDSGPFALESGYVKPMPFLQHRADVTFQKHVHNAFTDTGLDLWLRKGDINHLIICGLRTEQCCETTTRVAADLGYRVSFISEATLTFPMSWKGVTLDTQTLRHRTETVLAGRFAEIQTVAECLESLS</sequence>
<dbReference type="GO" id="GO:0016787">
    <property type="term" value="F:hydrolase activity"/>
    <property type="evidence" value="ECO:0007669"/>
    <property type="project" value="UniProtKB-KW"/>
</dbReference>
<evidence type="ECO:0000259" key="2">
    <source>
        <dbReference type="Pfam" id="PF00857"/>
    </source>
</evidence>
<dbReference type="Pfam" id="PF00857">
    <property type="entry name" value="Isochorismatase"/>
    <property type="match status" value="1"/>
</dbReference>